<dbReference type="Proteomes" id="UP000063919">
    <property type="component" value="Chromosome"/>
</dbReference>
<accession>A0A0M4JX59</accession>
<evidence type="ECO:0000313" key="6">
    <source>
        <dbReference type="EMBL" id="ALD66655.1"/>
    </source>
</evidence>
<name>A0A0M4JX59_9MOLU</name>
<dbReference type="Pfam" id="PF02086">
    <property type="entry name" value="MethyltransfD12"/>
    <property type="match status" value="1"/>
</dbReference>
<dbReference type="EC" id="2.1.1.72" evidence="1"/>
<dbReference type="PROSITE" id="PS00092">
    <property type="entry name" value="N6_MTASE"/>
    <property type="match status" value="1"/>
</dbReference>
<evidence type="ECO:0000256" key="1">
    <source>
        <dbReference type="ARBA" id="ARBA00011900"/>
    </source>
</evidence>
<dbReference type="STRING" id="362837.SCANT_v1c07490"/>
<keyword evidence="3 6" id="KW-0808">Transferase</keyword>
<evidence type="ECO:0000313" key="7">
    <source>
        <dbReference type="Proteomes" id="UP000063919"/>
    </source>
</evidence>
<evidence type="ECO:0000256" key="2">
    <source>
        <dbReference type="ARBA" id="ARBA00022603"/>
    </source>
</evidence>
<dbReference type="AlphaFoldDB" id="A0A0M4JX59"/>
<dbReference type="OrthoDB" id="9805629at2"/>
<dbReference type="GO" id="GO:0032259">
    <property type="term" value="P:methylation"/>
    <property type="evidence" value="ECO:0007669"/>
    <property type="project" value="UniProtKB-KW"/>
</dbReference>
<gene>
    <name evidence="6" type="primary">dam</name>
    <name evidence="6" type="ORF">SCANT_v1c07490</name>
</gene>
<dbReference type="GO" id="GO:0009007">
    <property type="term" value="F:site-specific DNA-methyltransferase (adenine-specific) activity"/>
    <property type="evidence" value="ECO:0007669"/>
    <property type="project" value="UniProtKB-EC"/>
</dbReference>
<dbReference type="GO" id="GO:0009307">
    <property type="term" value="P:DNA restriction-modification system"/>
    <property type="evidence" value="ECO:0007669"/>
    <property type="project" value="InterPro"/>
</dbReference>
<comment type="catalytic activity">
    <reaction evidence="5">
        <text>a 2'-deoxyadenosine in DNA + S-adenosyl-L-methionine = an N(6)-methyl-2'-deoxyadenosine in DNA + S-adenosyl-L-homocysteine + H(+)</text>
        <dbReference type="Rhea" id="RHEA:15197"/>
        <dbReference type="Rhea" id="RHEA-COMP:12418"/>
        <dbReference type="Rhea" id="RHEA-COMP:12419"/>
        <dbReference type="ChEBI" id="CHEBI:15378"/>
        <dbReference type="ChEBI" id="CHEBI:57856"/>
        <dbReference type="ChEBI" id="CHEBI:59789"/>
        <dbReference type="ChEBI" id="CHEBI:90615"/>
        <dbReference type="ChEBI" id="CHEBI:90616"/>
        <dbReference type="EC" id="2.1.1.72"/>
    </reaction>
</comment>
<keyword evidence="2 6" id="KW-0489">Methyltransferase</keyword>
<keyword evidence="4" id="KW-0949">S-adenosyl-L-methionine</keyword>
<reference evidence="6 7" key="1">
    <citation type="journal article" date="2015" name="Genome Announc.">
        <title>Complete Genome Sequence of Spiroplasma cantharicola CC-1T (DSM 21588), a Bacterium Isolated from Soldier Beetle (Cantharis carolinus).</title>
        <authorList>
            <person name="Lo W.S."/>
            <person name="Liu P.Y."/>
            <person name="Kuo C.H."/>
        </authorList>
    </citation>
    <scope>NUCLEOTIDE SEQUENCE [LARGE SCALE GENOMIC DNA]</scope>
    <source>
        <strain evidence="6 7">CC-1</strain>
    </source>
</reference>
<sequence length="340" mass="39705">MFKIENRRYTGSKQRLIIEIKKYIRNNCSGKIFCDIFAGTGSVANALKEEFDLIIVNDFLYSNNSIFEGFWGKQDYDAKKIENLELEYKKLDSNSLPENFFSKNFGNKYFEKNDSKKIGWIREDIEKKFLSDFLNLREKNILIASLIFSLDKVANTVGHYEAFLKKNIPNLKQKFKFSLICPEGSTLNKKIKIYREDANELIKKINADILFIDPPYNSRQYSRFYHLLETITKWDKPELFGEALKPKPENMSLFSRCTANIAFKNLIDIAVCKYIVVTYNNTFNPKSSSSKNKISYEAILDILKSKGKVKIFEIPHKFFSSGKTEFKNHIEYLFIVKVAK</sequence>
<proteinExistence type="predicted"/>
<protein>
    <recommendedName>
        <fullName evidence="1">site-specific DNA-methyltransferase (adenine-specific)</fullName>
        <ecNumber evidence="1">2.1.1.72</ecNumber>
    </recommendedName>
</protein>
<dbReference type="EMBL" id="CP012622">
    <property type="protein sequence ID" value="ALD66655.1"/>
    <property type="molecule type" value="Genomic_DNA"/>
</dbReference>
<dbReference type="Gene3D" id="3.40.50.150">
    <property type="entry name" value="Vaccinia Virus protein VP39"/>
    <property type="match status" value="2"/>
</dbReference>
<dbReference type="InterPro" id="IPR012327">
    <property type="entry name" value="MeTrfase_D12"/>
</dbReference>
<dbReference type="InterPro" id="IPR002052">
    <property type="entry name" value="DNA_methylase_N6_adenine_CS"/>
</dbReference>
<keyword evidence="7" id="KW-1185">Reference proteome</keyword>
<dbReference type="InterPro" id="IPR029063">
    <property type="entry name" value="SAM-dependent_MTases_sf"/>
</dbReference>
<dbReference type="KEGG" id="scj:SCANT_v1c07490"/>
<dbReference type="PRINTS" id="PR00505">
    <property type="entry name" value="D12N6MTFRASE"/>
</dbReference>
<organism evidence="6 7">
    <name type="scientific">Spiroplasma cantharicola</name>
    <dbReference type="NCBI Taxonomy" id="362837"/>
    <lineage>
        <taxon>Bacteria</taxon>
        <taxon>Bacillati</taxon>
        <taxon>Mycoplasmatota</taxon>
        <taxon>Mollicutes</taxon>
        <taxon>Entomoplasmatales</taxon>
        <taxon>Spiroplasmataceae</taxon>
        <taxon>Spiroplasma</taxon>
    </lineage>
</organism>
<dbReference type="PATRIC" id="fig|362837.3.peg.765"/>
<dbReference type="REBASE" id="126366">
    <property type="entry name" value="M1.ScaCC1ORF7480P"/>
</dbReference>
<dbReference type="GO" id="GO:0003676">
    <property type="term" value="F:nucleic acid binding"/>
    <property type="evidence" value="ECO:0007669"/>
    <property type="project" value="InterPro"/>
</dbReference>
<evidence type="ECO:0000256" key="5">
    <source>
        <dbReference type="ARBA" id="ARBA00047942"/>
    </source>
</evidence>
<dbReference type="RefSeq" id="WP_053946408.1">
    <property type="nucleotide sequence ID" value="NZ_CP012622.1"/>
</dbReference>
<evidence type="ECO:0000256" key="4">
    <source>
        <dbReference type="ARBA" id="ARBA00022691"/>
    </source>
</evidence>
<dbReference type="SUPFAM" id="SSF53335">
    <property type="entry name" value="S-adenosyl-L-methionine-dependent methyltransferases"/>
    <property type="match status" value="1"/>
</dbReference>
<evidence type="ECO:0000256" key="3">
    <source>
        <dbReference type="ARBA" id="ARBA00022679"/>
    </source>
</evidence>